<dbReference type="Gene3D" id="3.30.950.30">
    <property type="entry name" value="Schlafen, AAA domain"/>
    <property type="match status" value="1"/>
</dbReference>
<dbReference type="EMBL" id="CP017686">
    <property type="protein sequence ID" value="AYQ54757.1"/>
    <property type="molecule type" value="Genomic_DNA"/>
</dbReference>
<evidence type="ECO:0000259" key="1">
    <source>
        <dbReference type="Pfam" id="PF04326"/>
    </source>
</evidence>
<dbReference type="Pfam" id="PF13749">
    <property type="entry name" value="HATPase_c_4"/>
    <property type="match status" value="1"/>
</dbReference>
<dbReference type="InterPro" id="IPR007421">
    <property type="entry name" value="Schlafen_AlbA_2_dom"/>
</dbReference>
<dbReference type="InterPro" id="IPR038461">
    <property type="entry name" value="Schlafen_AlbA_2_dom_sf"/>
</dbReference>
<name>A0A3G3IG06_9ARCH</name>
<reference evidence="2 3" key="1">
    <citation type="submission" date="2016-10" db="EMBL/GenBank/DDBJ databases">
        <title>Complete genome of the TMA-utilizing, human hosted archaeon Methanomethylophilus alvus Gen. nov, sp. nov., strain Mx-05, derived from a pure culture.</title>
        <authorList>
            <person name="Brugere J.-F."/>
            <person name="Ben Hania W."/>
            <person name="Chaudhary P.P."/>
            <person name="Gaci N."/>
            <person name="Borrel G."/>
            <person name="Cao Van Tuat L."/>
            <person name="Fardeau M.-L."/>
            <person name="Harris H.M.B."/>
            <person name="O'Toole P.W."/>
            <person name="Ollivier B."/>
        </authorList>
    </citation>
    <scope>NUCLEOTIDE SEQUENCE [LARGE SCALE GENOMIC DNA]</scope>
    <source>
        <strain evidence="2 3">Mx-05</strain>
    </source>
</reference>
<dbReference type="AlphaFoldDB" id="A0A3G3IG06"/>
<dbReference type="InterPro" id="IPR036388">
    <property type="entry name" value="WH-like_DNA-bd_sf"/>
</dbReference>
<dbReference type="PANTHER" id="PTHR30595">
    <property type="entry name" value="GLPR-RELATED TRANSCRIPTIONAL REPRESSOR"/>
    <property type="match status" value="1"/>
</dbReference>
<evidence type="ECO:0000313" key="3">
    <source>
        <dbReference type="Proteomes" id="UP000273278"/>
    </source>
</evidence>
<protein>
    <recommendedName>
        <fullName evidence="1">Schlafen AlbA-2 domain-containing protein</fullName>
    </recommendedName>
</protein>
<organism evidence="2 3">
    <name type="scientific">Methanomethylophilus alvi</name>
    <dbReference type="NCBI Taxonomy" id="1291540"/>
    <lineage>
        <taxon>Archaea</taxon>
        <taxon>Methanobacteriati</taxon>
        <taxon>Thermoplasmatota</taxon>
        <taxon>Thermoplasmata</taxon>
        <taxon>Methanomassiliicoccales</taxon>
        <taxon>Methanomethylophilaceae</taxon>
        <taxon>Methanomethylophilus</taxon>
    </lineage>
</organism>
<dbReference type="PANTHER" id="PTHR30595:SF6">
    <property type="entry name" value="SCHLAFEN ALBA-2 DOMAIN-CONTAINING PROTEIN"/>
    <property type="match status" value="1"/>
</dbReference>
<dbReference type="Gene3D" id="1.10.10.10">
    <property type="entry name" value="Winged helix-like DNA-binding domain superfamily/Winged helix DNA-binding domain"/>
    <property type="match status" value="1"/>
</dbReference>
<dbReference type="SUPFAM" id="SSF46785">
    <property type="entry name" value="Winged helix' DNA-binding domain"/>
    <property type="match status" value="1"/>
</dbReference>
<dbReference type="InterPro" id="IPR036390">
    <property type="entry name" value="WH_DNA-bd_sf"/>
</dbReference>
<dbReference type="Pfam" id="PF04326">
    <property type="entry name" value="SLFN_AlbA_2"/>
    <property type="match status" value="1"/>
</dbReference>
<dbReference type="Gene3D" id="3.30.565.60">
    <property type="match status" value="1"/>
</dbReference>
<accession>A0A3G3IG06</accession>
<evidence type="ECO:0000313" key="2">
    <source>
        <dbReference type="EMBL" id="AYQ54757.1"/>
    </source>
</evidence>
<sequence>MRIMTAGFDIPDISAVISREISKGESDNLEFKVSKPSKDDKYVKTAIAFANGSGGRILFGVDDRGDVSGIPDDEVFKTRDSITQALNDSIEPQISFDVCIVNIEGKNVIVAEFVPGKNTPYHLKGRDIDAGTYVRINAITVPADSGTIRSLMANGENMYFDSLEQNSMEVTEKESERLCHRIFGMNAEINSLINAGILINVPHGYKATRAYALLTENPFPYAAVHCIRFHGNDAIFVDESRDLTDDLFDQIDGATDFIANRIFRYFEMDDRQLHRIDRYEIPLIAFREAVVNAVLHRDYFLDSFSIFVRVFDDRVEIESPGTPYKLSLEQTLSGYSSIRNPILMSVFKRRGYVEGYGTGIRKMIRACEENGSFEPRFEIDHQHFKVTFPRGKKVPDEILEEDENAVMELIKSDGGITQTAISERTGIELSKVKRITLALQQKKLIMRSGSRRSGCWLLNPEISYGPRR</sequence>
<dbReference type="OMA" id="RRNPWIY"/>
<dbReference type="Proteomes" id="UP000273278">
    <property type="component" value="Chromosome"/>
</dbReference>
<gene>
    <name evidence="2" type="ORF">BKD89_02910</name>
</gene>
<feature type="domain" description="Schlafen AlbA-2" evidence="1">
    <location>
        <begin position="25"/>
        <end position="143"/>
    </location>
</feature>
<dbReference type="Pfam" id="PF13412">
    <property type="entry name" value="HTH_24"/>
    <property type="match status" value="1"/>
</dbReference>
<dbReference type="InterPro" id="IPR038475">
    <property type="entry name" value="RecG_C_sf"/>
</dbReference>
<proteinExistence type="predicted"/>